<dbReference type="GO" id="GO:0030288">
    <property type="term" value="C:outer membrane-bounded periplasmic space"/>
    <property type="evidence" value="ECO:0007669"/>
    <property type="project" value="InterPro"/>
</dbReference>
<keyword evidence="4" id="KW-0574">Periplasm</keyword>
<dbReference type="InterPro" id="IPR008962">
    <property type="entry name" value="PapD-like_sf"/>
</dbReference>
<comment type="similarity">
    <text evidence="2">Belongs to the periplasmic pilus chaperone family.</text>
</comment>
<dbReference type="InterPro" id="IPR016148">
    <property type="entry name" value="Pili_assmbl_chaperone_C"/>
</dbReference>
<evidence type="ECO:0000259" key="7">
    <source>
        <dbReference type="Pfam" id="PF00345"/>
    </source>
</evidence>
<dbReference type="PANTHER" id="PTHR30251:SF2">
    <property type="entry name" value="FIMBRIAL CHAPERONE YADV-RELATED"/>
    <property type="match status" value="1"/>
</dbReference>
<dbReference type="SUPFAM" id="SSF49584">
    <property type="entry name" value="Periplasmic chaperone C-domain"/>
    <property type="match status" value="1"/>
</dbReference>
<dbReference type="Pfam" id="PF00345">
    <property type="entry name" value="PapD_N"/>
    <property type="match status" value="1"/>
</dbReference>
<evidence type="ECO:0000256" key="1">
    <source>
        <dbReference type="ARBA" id="ARBA00004418"/>
    </source>
</evidence>
<feature type="domain" description="Pili assembly chaperone C-terminal" evidence="8">
    <location>
        <begin position="160"/>
        <end position="223"/>
    </location>
</feature>
<gene>
    <name evidence="9" type="ORF">BTN82_08330</name>
</gene>
<keyword evidence="3 6" id="KW-0732">Signal</keyword>
<dbReference type="Gene3D" id="2.60.40.10">
    <property type="entry name" value="Immunoglobulins"/>
    <property type="match status" value="2"/>
</dbReference>
<proteinExistence type="inferred from homology"/>
<dbReference type="SUPFAM" id="SSF49354">
    <property type="entry name" value="PapD-like"/>
    <property type="match status" value="1"/>
</dbReference>
<dbReference type="InterPro" id="IPR013783">
    <property type="entry name" value="Ig-like_fold"/>
</dbReference>
<protein>
    <submittedName>
        <fullName evidence="9">Molecular chaperone</fullName>
    </submittedName>
</protein>
<dbReference type="Proteomes" id="UP000185578">
    <property type="component" value="Unassembled WGS sequence"/>
</dbReference>
<dbReference type="AlphaFoldDB" id="A0A1Q8ET82"/>
<evidence type="ECO:0000256" key="6">
    <source>
        <dbReference type="SAM" id="SignalP"/>
    </source>
</evidence>
<dbReference type="InterPro" id="IPR016147">
    <property type="entry name" value="Pili_assmbl_chaperone_N"/>
</dbReference>
<sequence>MRTPAIVGLILASLLLCFSVAADAAINLSSTRVVLAAPAKEGSLQLQNSSQEEFMLQAWVEENAAGEVPFAVTPSLERLRSGEKKTLRILYYGEGLPTDKESVFWLNVQEVPQKTKVENVLQIAVRQRLKLFYRPAGLPGRAEDAARELKWRLSGKGLEVYNPSHFHVSFGSVVVRKGSETYSAAIDMVAPGSTFAAELPGLVEDVRSGDLKVEFQVIGGFGGMAKYDSTISG</sequence>
<comment type="subcellular location">
    <subcellularLocation>
        <location evidence="1">Periplasm</location>
    </subcellularLocation>
</comment>
<dbReference type="EMBL" id="MSCT01000008">
    <property type="protein sequence ID" value="OLF54996.1"/>
    <property type="molecule type" value="Genomic_DNA"/>
</dbReference>
<feature type="signal peptide" evidence="6">
    <location>
        <begin position="1"/>
        <end position="24"/>
    </location>
</feature>
<feature type="domain" description="Pili assembly chaperone N-terminal" evidence="7">
    <location>
        <begin position="26"/>
        <end position="138"/>
    </location>
</feature>
<organism evidence="9 10">
    <name type="scientific">Pseudomonas chlororaphis</name>
    <dbReference type="NCBI Taxonomy" id="587753"/>
    <lineage>
        <taxon>Bacteria</taxon>
        <taxon>Pseudomonadati</taxon>
        <taxon>Pseudomonadota</taxon>
        <taxon>Gammaproteobacteria</taxon>
        <taxon>Pseudomonadales</taxon>
        <taxon>Pseudomonadaceae</taxon>
        <taxon>Pseudomonas</taxon>
    </lineage>
</organism>
<keyword evidence="5" id="KW-0143">Chaperone</keyword>
<dbReference type="InterPro" id="IPR036316">
    <property type="entry name" value="Pili_assmbl_chap_C_dom_sf"/>
</dbReference>
<feature type="chain" id="PRO_5012232075" evidence="6">
    <location>
        <begin position="25"/>
        <end position="233"/>
    </location>
</feature>
<dbReference type="InterPro" id="IPR001829">
    <property type="entry name" value="Pili_assmbl_chaperone_bac"/>
</dbReference>
<evidence type="ECO:0000256" key="5">
    <source>
        <dbReference type="ARBA" id="ARBA00023186"/>
    </source>
</evidence>
<evidence type="ECO:0000256" key="2">
    <source>
        <dbReference type="ARBA" id="ARBA00007399"/>
    </source>
</evidence>
<accession>A0A1Q8ET82</accession>
<dbReference type="InterPro" id="IPR050643">
    <property type="entry name" value="Periplasmic_pilus_chap"/>
</dbReference>
<dbReference type="GO" id="GO:0071555">
    <property type="term" value="P:cell wall organization"/>
    <property type="evidence" value="ECO:0007669"/>
    <property type="project" value="InterPro"/>
</dbReference>
<dbReference type="OrthoDB" id="9131059at2"/>
<dbReference type="PRINTS" id="PR00969">
    <property type="entry name" value="CHAPERONPILI"/>
</dbReference>
<evidence type="ECO:0000256" key="4">
    <source>
        <dbReference type="ARBA" id="ARBA00022764"/>
    </source>
</evidence>
<dbReference type="PANTHER" id="PTHR30251">
    <property type="entry name" value="PILUS ASSEMBLY CHAPERONE"/>
    <property type="match status" value="1"/>
</dbReference>
<dbReference type="RefSeq" id="WP_075118670.1">
    <property type="nucleotide sequence ID" value="NZ_MSCT01000008.1"/>
</dbReference>
<evidence type="ECO:0000313" key="10">
    <source>
        <dbReference type="Proteomes" id="UP000185578"/>
    </source>
</evidence>
<dbReference type="Pfam" id="PF02753">
    <property type="entry name" value="PapD_C"/>
    <property type="match status" value="1"/>
</dbReference>
<evidence type="ECO:0000313" key="9">
    <source>
        <dbReference type="EMBL" id="OLF54996.1"/>
    </source>
</evidence>
<comment type="caution">
    <text evidence="9">The sequence shown here is derived from an EMBL/GenBank/DDBJ whole genome shotgun (WGS) entry which is preliminary data.</text>
</comment>
<name>A0A1Q8ET82_9PSED</name>
<evidence type="ECO:0000256" key="3">
    <source>
        <dbReference type="ARBA" id="ARBA00022729"/>
    </source>
</evidence>
<evidence type="ECO:0000259" key="8">
    <source>
        <dbReference type="Pfam" id="PF02753"/>
    </source>
</evidence>
<reference evidence="9 10" key="1">
    <citation type="submission" date="2016-12" db="EMBL/GenBank/DDBJ databases">
        <authorList>
            <person name="Song W.-J."/>
            <person name="Kurnit D.M."/>
        </authorList>
    </citation>
    <scope>NUCLEOTIDE SEQUENCE [LARGE SCALE GENOMIC DNA]</scope>
    <source>
        <strain evidence="9 10">PCL1601</strain>
    </source>
</reference>